<dbReference type="PANTHER" id="PTHR33567">
    <property type="entry name" value="CHROMATE ION TRANSPORTER (EUROFUNG)"/>
    <property type="match status" value="1"/>
</dbReference>
<dbReference type="EMBL" id="JAMYEC010000016">
    <property type="protein sequence ID" value="MDX2336522.1"/>
    <property type="molecule type" value="Genomic_DNA"/>
</dbReference>
<evidence type="ECO:0000313" key="9">
    <source>
        <dbReference type="EMBL" id="MDX2336522.1"/>
    </source>
</evidence>
<feature type="transmembrane region" description="Helical" evidence="8">
    <location>
        <begin position="241"/>
        <end position="265"/>
    </location>
</feature>
<organism evidence="9 10">
    <name type="scientific">Brevundimonas vesicularis</name>
    <name type="common">Pseudomonas vesicularis</name>
    <dbReference type="NCBI Taxonomy" id="41276"/>
    <lineage>
        <taxon>Bacteria</taxon>
        <taxon>Pseudomonadati</taxon>
        <taxon>Pseudomonadota</taxon>
        <taxon>Alphaproteobacteria</taxon>
        <taxon>Caulobacterales</taxon>
        <taxon>Caulobacteraceae</taxon>
        <taxon>Brevundimonas</taxon>
    </lineage>
</organism>
<evidence type="ECO:0000256" key="8">
    <source>
        <dbReference type="SAM" id="Phobius"/>
    </source>
</evidence>
<dbReference type="RefSeq" id="WP_319078810.1">
    <property type="nucleotide sequence ID" value="NZ_JAMYEC010000016.1"/>
</dbReference>
<reference evidence="9 10" key="1">
    <citation type="journal article" date="2023" name="FEMS Microbes">
        <title>Whole genomes of deep-sea sponge-associated bacteria exhibit high novel natural product potential.</title>
        <authorList>
            <person name="Hesketh-Best P.J."/>
            <person name="January G.G."/>
            <person name="Koch M.J."/>
            <person name="Warburton P.J."/>
            <person name="Howell K.L."/>
            <person name="Upton M."/>
        </authorList>
    </citation>
    <scope>NUCLEOTIDE SEQUENCE [LARGE SCALE GENOMIC DNA]</scope>
    <source>
        <strain evidence="9 10">PC206-O</strain>
    </source>
</reference>
<comment type="similarity">
    <text evidence="2">Belongs to the chromate ion transporter (CHR) (TC 2.A.51) family.</text>
</comment>
<feature type="transmembrane region" description="Helical" evidence="8">
    <location>
        <begin position="164"/>
        <end position="185"/>
    </location>
</feature>
<feature type="transmembrane region" description="Helical" evidence="8">
    <location>
        <begin position="343"/>
        <end position="363"/>
    </location>
</feature>
<evidence type="ECO:0000256" key="4">
    <source>
        <dbReference type="ARBA" id="ARBA00022692"/>
    </source>
</evidence>
<evidence type="ECO:0000256" key="5">
    <source>
        <dbReference type="ARBA" id="ARBA00022989"/>
    </source>
</evidence>
<dbReference type="InterPro" id="IPR003370">
    <property type="entry name" value="Chromate_transpt"/>
</dbReference>
<feature type="transmembrane region" description="Helical" evidence="8">
    <location>
        <begin position="375"/>
        <end position="393"/>
    </location>
</feature>
<dbReference type="Proteomes" id="UP001272940">
    <property type="component" value="Unassembled WGS sequence"/>
</dbReference>
<name>A0ABU4KU85_BREVE</name>
<gene>
    <name evidence="9" type="ORF">NJD11_16420</name>
</gene>
<feature type="transmembrane region" description="Helical" evidence="8">
    <location>
        <begin position="191"/>
        <end position="220"/>
    </location>
</feature>
<dbReference type="PIRSF" id="PIRSF004810">
    <property type="entry name" value="ChrA"/>
    <property type="match status" value="1"/>
</dbReference>
<evidence type="ECO:0000256" key="2">
    <source>
        <dbReference type="ARBA" id="ARBA00005262"/>
    </source>
</evidence>
<feature type="transmembrane region" description="Helical" evidence="8">
    <location>
        <begin position="285"/>
        <end position="305"/>
    </location>
</feature>
<comment type="subcellular location">
    <subcellularLocation>
        <location evidence="1">Cell membrane</location>
        <topology evidence="1">Multi-pass membrane protein</topology>
    </subcellularLocation>
</comment>
<dbReference type="NCBIfam" id="TIGR00937">
    <property type="entry name" value="2A51"/>
    <property type="match status" value="1"/>
</dbReference>
<dbReference type="PANTHER" id="PTHR33567:SF3">
    <property type="entry name" value="CHROMATE ION TRANSPORTER (EUROFUNG)"/>
    <property type="match status" value="1"/>
</dbReference>
<feature type="compositionally biased region" description="Polar residues" evidence="7">
    <location>
        <begin position="1"/>
        <end position="12"/>
    </location>
</feature>
<evidence type="ECO:0000256" key="6">
    <source>
        <dbReference type="ARBA" id="ARBA00023136"/>
    </source>
</evidence>
<comment type="caution">
    <text evidence="9">The sequence shown here is derived from an EMBL/GenBank/DDBJ whole genome shotgun (WGS) entry which is preliminary data.</text>
</comment>
<sequence length="418" mass="43849">MSAGTDINTTVDLSEPRPEAAPPNLTHAQLFIRFLRFGLLAWGGPVAQIAMVRRELVDDERWISSERFNRLLAVMQVLPGPEAHELCVHLGMRAKGRLGGILAGLGFMLPGFLLMMALSWLYFRIALIDTALGAAFLGIQAAVIALIVAAVHRIGKHILLDGRLWMLAIICGLAAFAGAPFWITLPASGAIYALCALGLRVFAALVAAGATALTILVMLLAPDAATPEVQTAIGDPGQAPVWLLFVSGLKAGLLTFGGAYTAIPFVRNDAVGQGWMNDGQFLDGLALSGILPAPLIIFATFVGYFGGGPLGAVAMTVGIFLPAFAFSLILYDRLESVLEAKRLHAFLAGVSAGVVGLIAATTIDLATVTAQRVPDLIIGVSIFAVALALLYTWKNKLNVVVALAAAGLAGWVFFAPAS</sequence>
<feature type="region of interest" description="Disordered" evidence="7">
    <location>
        <begin position="1"/>
        <end position="20"/>
    </location>
</feature>
<keyword evidence="4 8" id="KW-0812">Transmembrane</keyword>
<keyword evidence="3" id="KW-1003">Cell membrane</keyword>
<keyword evidence="6 8" id="KW-0472">Membrane</keyword>
<feature type="transmembrane region" description="Helical" evidence="8">
    <location>
        <begin position="131"/>
        <end position="152"/>
    </location>
</feature>
<feature type="transmembrane region" description="Helical" evidence="8">
    <location>
        <begin position="312"/>
        <end position="331"/>
    </location>
</feature>
<dbReference type="Pfam" id="PF02417">
    <property type="entry name" value="Chromate_transp"/>
    <property type="match status" value="2"/>
</dbReference>
<proteinExistence type="inferred from homology"/>
<keyword evidence="10" id="KW-1185">Reference proteome</keyword>
<evidence type="ECO:0000313" key="10">
    <source>
        <dbReference type="Proteomes" id="UP001272940"/>
    </source>
</evidence>
<protein>
    <submittedName>
        <fullName evidence="9">Chromate transporter</fullName>
    </submittedName>
</protein>
<accession>A0ABU4KU85</accession>
<feature type="transmembrane region" description="Helical" evidence="8">
    <location>
        <begin position="399"/>
        <end position="417"/>
    </location>
</feature>
<evidence type="ECO:0000256" key="3">
    <source>
        <dbReference type="ARBA" id="ARBA00022475"/>
    </source>
</evidence>
<evidence type="ECO:0000256" key="7">
    <source>
        <dbReference type="SAM" id="MobiDB-lite"/>
    </source>
</evidence>
<evidence type="ECO:0000256" key="1">
    <source>
        <dbReference type="ARBA" id="ARBA00004651"/>
    </source>
</evidence>
<dbReference type="InterPro" id="IPR014047">
    <property type="entry name" value="Chr_Tranpt_l_chain"/>
</dbReference>
<keyword evidence="5 8" id="KW-1133">Transmembrane helix</keyword>
<feature type="transmembrane region" description="Helical" evidence="8">
    <location>
        <begin position="101"/>
        <end position="125"/>
    </location>
</feature>